<dbReference type="Pfam" id="PF07217">
    <property type="entry name" value="Het-C"/>
    <property type="match status" value="1"/>
</dbReference>
<evidence type="ECO:0000313" key="3">
    <source>
        <dbReference type="EMBL" id="KAG9239098.1"/>
    </source>
</evidence>
<feature type="chain" id="PRO_5040135819" evidence="2">
    <location>
        <begin position="29"/>
        <end position="773"/>
    </location>
</feature>
<dbReference type="Proteomes" id="UP000824998">
    <property type="component" value="Unassembled WGS sequence"/>
</dbReference>
<evidence type="ECO:0000256" key="2">
    <source>
        <dbReference type="SAM" id="SignalP"/>
    </source>
</evidence>
<accession>A0A9P8C9Q3</accession>
<feature type="compositionally biased region" description="Gly residues" evidence="1">
    <location>
        <begin position="757"/>
        <end position="773"/>
    </location>
</feature>
<feature type="compositionally biased region" description="Polar residues" evidence="1">
    <location>
        <begin position="664"/>
        <end position="690"/>
    </location>
</feature>
<feature type="compositionally biased region" description="Polar residues" evidence="1">
    <location>
        <begin position="346"/>
        <end position="366"/>
    </location>
</feature>
<feature type="compositionally biased region" description="Polar residues" evidence="1">
    <location>
        <begin position="633"/>
        <end position="642"/>
    </location>
</feature>
<evidence type="ECO:0000313" key="4">
    <source>
        <dbReference type="Proteomes" id="UP000824998"/>
    </source>
</evidence>
<feature type="region of interest" description="Disordered" evidence="1">
    <location>
        <begin position="576"/>
        <end position="773"/>
    </location>
</feature>
<gene>
    <name evidence="3" type="ORF">BJ875DRAFT_263663</name>
</gene>
<dbReference type="OrthoDB" id="2506204at2759"/>
<dbReference type="InterPro" id="IPR010816">
    <property type="entry name" value="Het-C"/>
</dbReference>
<organism evidence="3 4">
    <name type="scientific">Amylocarpus encephaloides</name>
    <dbReference type="NCBI Taxonomy" id="45428"/>
    <lineage>
        <taxon>Eukaryota</taxon>
        <taxon>Fungi</taxon>
        <taxon>Dikarya</taxon>
        <taxon>Ascomycota</taxon>
        <taxon>Pezizomycotina</taxon>
        <taxon>Leotiomycetes</taxon>
        <taxon>Helotiales</taxon>
        <taxon>Helotiales incertae sedis</taxon>
        <taxon>Amylocarpus</taxon>
    </lineage>
</organism>
<comment type="caution">
    <text evidence="3">The sequence shown here is derived from an EMBL/GenBank/DDBJ whole genome shotgun (WGS) entry which is preliminary data.</text>
</comment>
<proteinExistence type="predicted"/>
<dbReference type="AlphaFoldDB" id="A0A9P8C9Q3"/>
<keyword evidence="4" id="KW-1185">Reference proteome</keyword>
<dbReference type="PANTHER" id="PTHR14905:SF7">
    <property type="entry name" value="VON WILLEBRAND FACTOR A DOMAIN-CONTAINING PROTEIN 7"/>
    <property type="match status" value="1"/>
</dbReference>
<feature type="compositionally biased region" description="Low complexity" evidence="1">
    <location>
        <begin position="694"/>
        <end position="722"/>
    </location>
</feature>
<dbReference type="InterPro" id="IPR052577">
    <property type="entry name" value="VWA7"/>
</dbReference>
<dbReference type="PANTHER" id="PTHR14905">
    <property type="entry name" value="NG37"/>
    <property type="match status" value="1"/>
</dbReference>
<sequence length="773" mass="84041">MPPGFPRFGPMILISCVLLLILPSPAAAFGAGNIPSISTIEGNNFRHGDIEDYLKTLAFIKGHKWTSMMIKRVYFGNWLRDYSQAVDVGSLKGVSAPTIRILVWVLSFLSFGYATEEFEVTEDRLGVYRPEEHIDNPKDYADNEDARQFDRRLRGPIQPAELEVDTQTGMKNYIANEHGNWATSTGYVKFSLARSIHFGRLYTSGSGRSHGKEEDLCEALRCLGQALHCLEDFGAHTNYCELALRELGYREVFPHTGTATEINLKGHRVFPLVTGTFGAVDFLHSVLGEATDHFTQTEVEEMDLALRGAEQSHSGNSSFGVQNFTNLISQVPGMGGGLAQTARDLQAQSAEQQHRNGSTRASSNTFEGPPGSSTGPPGPGVPGMSEDFDPVATAKRIYPILEFRDKVVRAINTTIAKIPGLESLVEKISETLTVFVLSLLAPFVRPIIDAVSKSLKEGSSTVVEASANQQFEPWNDPHCTNPTHSMLSKDHFSNKLNGCAGRVATTILKYVTPRVLYAWQNPGVPVDEVMRDVLKAFHHPAARDESIEIHRNMFNTVKKWAEEQPDRHQLNSILSSSSVKAGHNHKSEPGSSNRDIDSHTHSHGALGGHGKTSGSIWSEIQSRDLASLGGQDGNPSTSYLETSPSAGSPSSSYHSPQFGYANTAHHNLSRPTSSQSSGYLSAAPSGTYQGHMSGGYQQDYYQQQQQQQPQYGGPPQGQYNQGPPYPGNDGYGPPPHGGPPPQNFKQGPPYPPQQPPYGGGGGGYPGQGYGGGY</sequence>
<feature type="compositionally biased region" description="Low complexity" evidence="1">
    <location>
        <begin position="643"/>
        <end position="656"/>
    </location>
</feature>
<feature type="region of interest" description="Disordered" evidence="1">
    <location>
        <begin position="342"/>
        <end position="388"/>
    </location>
</feature>
<dbReference type="EMBL" id="MU251362">
    <property type="protein sequence ID" value="KAG9239098.1"/>
    <property type="molecule type" value="Genomic_DNA"/>
</dbReference>
<evidence type="ECO:0000256" key="1">
    <source>
        <dbReference type="SAM" id="MobiDB-lite"/>
    </source>
</evidence>
<feature type="signal peptide" evidence="2">
    <location>
        <begin position="1"/>
        <end position="28"/>
    </location>
</feature>
<reference evidence="3" key="1">
    <citation type="journal article" date="2021" name="IMA Fungus">
        <title>Genomic characterization of three marine fungi, including Emericellopsis atlantica sp. nov. with signatures of a generalist lifestyle and marine biomass degradation.</title>
        <authorList>
            <person name="Hagestad O.C."/>
            <person name="Hou L."/>
            <person name="Andersen J.H."/>
            <person name="Hansen E.H."/>
            <person name="Altermark B."/>
            <person name="Li C."/>
            <person name="Kuhnert E."/>
            <person name="Cox R.J."/>
            <person name="Crous P.W."/>
            <person name="Spatafora J.W."/>
            <person name="Lail K."/>
            <person name="Amirebrahimi M."/>
            <person name="Lipzen A."/>
            <person name="Pangilinan J."/>
            <person name="Andreopoulos W."/>
            <person name="Hayes R.D."/>
            <person name="Ng V."/>
            <person name="Grigoriev I.V."/>
            <person name="Jackson S.A."/>
            <person name="Sutton T.D.S."/>
            <person name="Dobson A.D.W."/>
            <person name="Rama T."/>
        </authorList>
    </citation>
    <scope>NUCLEOTIDE SEQUENCE</scope>
    <source>
        <strain evidence="3">TRa018bII</strain>
    </source>
</reference>
<keyword evidence="2" id="KW-0732">Signal</keyword>
<protein>
    <submittedName>
        <fullName evidence="3">Heterokaryon incompatibility protein Het-C-domain-containing protein</fullName>
    </submittedName>
</protein>
<name>A0A9P8C9Q3_9HELO</name>
<feature type="compositionally biased region" description="Pro residues" evidence="1">
    <location>
        <begin position="732"/>
        <end position="755"/>
    </location>
</feature>